<organism evidence="1 2">
    <name type="scientific">Mesorhizobium cantuariense</name>
    <dbReference type="NCBI Taxonomy" id="1300275"/>
    <lineage>
        <taxon>Bacteria</taxon>
        <taxon>Pseudomonadati</taxon>
        <taxon>Pseudomonadota</taxon>
        <taxon>Alphaproteobacteria</taxon>
        <taxon>Hyphomicrobiales</taxon>
        <taxon>Phyllobacteriaceae</taxon>
        <taxon>Mesorhizobium</taxon>
    </lineage>
</organism>
<dbReference type="EMBL" id="JBHRVD010000001">
    <property type="protein sequence ID" value="MFC3323585.1"/>
    <property type="molecule type" value="Genomic_DNA"/>
</dbReference>
<reference evidence="2" key="1">
    <citation type="journal article" date="2019" name="Int. J. Syst. Evol. Microbiol.">
        <title>The Global Catalogue of Microorganisms (GCM) 10K type strain sequencing project: providing services to taxonomists for standard genome sequencing and annotation.</title>
        <authorList>
            <consortium name="The Broad Institute Genomics Platform"/>
            <consortium name="The Broad Institute Genome Sequencing Center for Infectious Disease"/>
            <person name="Wu L."/>
            <person name="Ma J."/>
        </authorList>
    </citation>
    <scope>NUCLEOTIDE SEQUENCE [LARGE SCALE GENOMIC DNA]</scope>
    <source>
        <strain evidence="2">ICMP 19515</strain>
    </source>
</reference>
<dbReference type="Proteomes" id="UP001595648">
    <property type="component" value="Unassembled WGS sequence"/>
</dbReference>
<keyword evidence="2" id="KW-1185">Reference proteome</keyword>
<proteinExistence type="predicted"/>
<comment type="caution">
    <text evidence="1">The sequence shown here is derived from an EMBL/GenBank/DDBJ whole genome shotgun (WGS) entry which is preliminary data.</text>
</comment>
<gene>
    <name evidence="1" type="ORF">ACFOJ9_17615</name>
</gene>
<name>A0ABV7MPG2_9HYPH</name>
<evidence type="ECO:0000313" key="1">
    <source>
        <dbReference type="EMBL" id="MFC3323585.1"/>
    </source>
</evidence>
<sequence length="80" mass="8528">MIAALLNQMSRVGKATLTLLLAGELTGKGNQFATFVVRPTTDMTPQVRDRIAASQHVVTVADMLGARLAREFPTTSGEPS</sequence>
<protein>
    <submittedName>
        <fullName evidence="1">Uncharacterized protein</fullName>
    </submittedName>
</protein>
<accession>A0ABV7MPG2</accession>
<evidence type="ECO:0000313" key="2">
    <source>
        <dbReference type="Proteomes" id="UP001595648"/>
    </source>
</evidence>
<dbReference type="RefSeq" id="WP_378980206.1">
    <property type="nucleotide sequence ID" value="NZ_JBHRVD010000001.1"/>
</dbReference>